<dbReference type="Proteomes" id="UP000050384">
    <property type="component" value="Unassembled WGS sequence"/>
</dbReference>
<name>A0A0Q0DA96_PSESX</name>
<dbReference type="GO" id="GO:0005886">
    <property type="term" value="C:plasma membrane"/>
    <property type="evidence" value="ECO:0007669"/>
    <property type="project" value="TreeGrafter"/>
</dbReference>
<dbReference type="AlphaFoldDB" id="A0A0Q0DA96"/>
<dbReference type="PANTHER" id="PTHR45138:SF9">
    <property type="entry name" value="DIGUANYLATE CYCLASE DGCM-RELATED"/>
    <property type="match status" value="1"/>
</dbReference>
<reference evidence="4 5" key="1">
    <citation type="submission" date="2015-09" db="EMBL/GenBank/DDBJ databases">
        <title>Genome announcement of multiple Pseudomonas syringae strains.</title>
        <authorList>
            <person name="Thakur S."/>
            <person name="Wang P.W."/>
            <person name="Gong Y."/>
            <person name="Weir B.S."/>
            <person name="Guttman D.S."/>
        </authorList>
    </citation>
    <scope>NUCLEOTIDE SEQUENCE [LARGE SCALE GENOMIC DNA]</scope>
    <source>
        <strain evidence="4 5">ICMP16929</strain>
    </source>
</reference>
<comment type="caution">
    <text evidence="4">The sequence shown here is derived from an EMBL/GenBank/DDBJ whole genome shotgun (WGS) entry which is preliminary data.</text>
</comment>
<dbReference type="InterPro" id="IPR029787">
    <property type="entry name" value="Nucleotide_cyclase"/>
</dbReference>
<dbReference type="InterPro" id="IPR043128">
    <property type="entry name" value="Rev_trsase/Diguanyl_cyclase"/>
</dbReference>
<dbReference type="PANTHER" id="PTHR45138">
    <property type="entry name" value="REGULATORY COMPONENTS OF SENSORY TRANSDUCTION SYSTEM"/>
    <property type="match status" value="1"/>
</dbReference>
<dbReference type="GO" id="GO:1902201">
    <property type="term" value="P:negative regulation of bacterial-type flagellum-dependent cell motility"/>
    <property type="evidence" value="ECO:0007669"/>
    <property type="project" value="TreeGrafter"/>
</dbReference>
<dbReference type="Pfam" id="PF00990">
    <property type="entry name" value="GGDEF"/>
    <property type="match status" value="1"/>
</dbReference>
<dbReference type="SUPFAM" id="SSF55073">
    <property type="entry name" value="Nucleotide cyclase"/>
    <property type="match status" value="1"/>
</dbReference>
<dbReference type="EC" id="2.7.7.65" evidence="1"/>
<sequence>DIDHFKSYNDNYGHPQGDVCLKLLCKAIQQSANDGGAVAFRFGGEEVLVLMNADADQATKMAETL</sequence>
<feature type="non-terminal residue" evidence="4">
    <location>
        <position position="1"/>
    </location>
</feature>
<evidence type="ECO:0000259" key="3">
    <source>
        <dbReference type="PROSITE" id="PS50887"/>
    </source>
</evidence>
<dbReference type="GO" id="GO:0043709">
    <property type="term" value="P:cell adhesion involved in single-species biofilm formation"/>
    <property type="evidence" value="ECO:0007669"/>
    <property type="project" value="TreeGrafter"/>
</dbReference>
<dbReference type="NCBIfam" id="TIGR00254">
    <property type="entry name" value="GGDEF"/>
    <property type="match status" value="1"/>
</dbReference>
<evidence type="ECO:0000313" key="5">
    <source>
        <dbReference type="Proteomes" id="UP000050384"/>
    </source>
</evidence>
<organism evidence="4 5">
    <name type="scientific">Pseudomonas syringae pv. spinaceae</name>
    <dbReference type="NCBI Taxonomy" id="264459"/>
    <lineage>
        <taxon>Bacteria</taxon>
        <taxon>Pseudomonadati</taxon>
        <taxon>Pseudomonadota</taxon>
        <taxon>Gammaproteobacteria</taxon>
        <taxon>Pseudomonadales</taxon>
        <taxon>Pseudomonadaceae</taxon>
        <taxon>Pseudomonas</taxon>
        <taxon>Pseudomonas syringae</taxon>
    </lineage>
</organism>
<protein>
    <recommendedName>
        <fullName evidence="1">diguanylate cyclase</fullName>
        <ecNumber evidence="1">2.7.7.65</ecNumber>
    </recommendedName>
</protein>
<evidence type="ECO:0000313" key="4">
    <source>
        <dbReference type="EMBL" id="KPY69967.1"/>
    </source>
</evidence>
<dbReference type="InterPro" id="IPR050469">
    <property type="entry name" value="Diguanylate_Cyclase"/>
</dbReference>
<dbReference type="Gene3D" id="3.30.70.270">
    <property type="match status" value="1"/>
</dbReference>
<accession>A0A0Q0DA96</accession>
<dbReference type="PROSITE" id="PS50887">
    <property type="entry name" value="GGDEF"/>
    <property type="match status" value="1"/>
</dbReference>
<dbReference type="EMBL" id="LJRI01001203">
    <property type="protein sequence ID" value="KPY69967.1"/>
    <property type="molecule type" value="Genomic_DNA"/>
</dbReference>
<dbReference type="InterPro" id="IPR000160">
    <property type="entry name" value="GGDEF_dom"/>
</dbReference>
<evidence type="ECO:0000256" key="1">
    <source>
        <dbReference type="ARBA" id="ARBA00012528"/>
    </source>
</evidence>
<evidence type="ECO:0000256" key="2">
    <source>
        <dbReference type="ARBA" id="ARBA00034247"/>
    </source>
</evidence>
<gene>
    <name evidence="4" type="ORF">ALO94_01151</name>
</gene>
<dbReference type="GO" id="GO:0052621">
    <property type="term" value="F:diguanylate cyclase activity"/>
    <property type="evidence" value="ECO:0007669"/>
    <property type="project" value="UniProtKB-EC"/>
</dbReference>
<feature type="domain" description="GGDEF" evidence="3">
    <location>
        <begin position="1"/>
        <end position="65"/>
    </location>
</feature>
<comment type="catalytic activity">
    <reaction evidence="2">
        <text>2 GTP = 3',3'-c-di-GMP + 2 diphosphate</text>
        <dbReference type="Rhea" id="RHEA:24898"/>
        <dbReference type="ChEBI" id="CHEBI:33019"/>
        <dbReference type="ChEBI" id="CHEBI:37565"/>
        <dbReference type="ChEBI" id="CHEBI:58805"/>
        <dbReference type="EC" id="2.7.7.65"/>
    </reaction>
</comment>
<dbReference type="PATRIC" id="fig|264459.3.peg.2096"/>
<proteinExistence type="predicted"/>